<name>A0ABT4RNV2_9ACTN</name>
<keyword evidence="3" id="KW-1185">Reference proteome</keyword>
<dbReference type="RefSeq" id="WP_202956843.1">
    <property type="nucleotide sequence ID" value="NZ_JAPCID010000036.1"/>
</dbReference>
<evidence type="ECO:0000313" key="2">
    <source>
        <dbReference type="EMBL" id="MDA0140246.1"/>
    </source>
</evidence>
<evidence type="ECO:0008006" key="4">
    <source>
        <dbReference type="Google" id="ProtNLM"/>
    </source>
</evidence>
<sequence>MRTTRHLKRDSPSLSSQRRPAAPPHPLLALQQSAGNQAVVRHLARFASPEEERVEEVMEKLAHGRQTLYAAMKRAPDEEERRKHRVALRAFDAPWLKRLRALGTSKQHPDPTVQDMVLAALQLEAIANAEGALMDAKDAETVARAEFNPYSKRDWCGMFAAEKFLRSNLDEDLKMDYLHVDNVVDYFTYRYGWGEDARIKKWIHAEDAWHELRDYHEARGSVRQWLTADEIQRGGELDVRAGDIAVIDHGVPGDANHIVMVHSYDPQSRRLNTIAGNDGGFEVENPEQPHKGPRDDDHQALEAAAGTPLSEAWSGHRVGMHTHDLGAQPTESRMRELRRRGRRPVRVFAVGRPSIVDFEDHRYDSTSRKFPPATR</sequence>
<comment type="caution">
    <text evidence="2">The sequence shown here is derived from an EMBL/GenBank/DDBJ whole genome shotgun (WGS) entry which is preliminary data.</text>
</comment>
<reference evidence="2" key="1">
    <citation type="submission" date="2022-10" db="EMBL/GenBank/DDBJ databases">
        <title>The WGS of Solirubrobacter sp. CPCC 204708.</title>
        <authorList>
            <person name="Jiang Z."/>
        </authorList>
    </citation>
    <scope>NUCLEOTIDE SEQUENCE</scope>
    <source>
        <strain evidence="2">CPCC 204708</strain>
    </source>
</reference>
<feature type="compositionally biased region" description="Basic and acidic residues" evidence="1">
    <location>
        <begin position="287"/>
        <end position="298"/>
    </location>
</feature>
<evidence type="ECO:0000313" key="3">
    <source>
        <dbReference type="Proteomes" id="UP001147700"/>
    </source>
</evidence>
<feature type="region of interest" description="Disordered" evidence="1">
    <location>
        <begin position="1"/>
        <end position="24"/>
    </location>
</feature>
<feature type="region of interest" description="Disordered" evidence="1">
    <location>
        <begin position="278"/>
        <end position="298"/>
    </location>
</feature>
<protein>
    <recommendedName>
        <fullName evidence="4">DUF1287 domain-containing protein</fullName>
    </recommendedName>
</protein>
<dbReference type="Proteomes" id="UP001147700">
    <property type="component" value="Unassembled WGS sequence"/>
</dbReference>
<gene>
    <name evidence="2" type="ORF">OJ962_22295</name>
</gene>
<dbReference type="EMBL" id="JAPCID010000036">
    <property type="protein sequence ID" value="MDA0140246.1"/>
    <property type="molecule type" value="Genomic_DNA"/>
</dbReference>
<evidence type="ECO:0000256" key="1">
    <source>
        <dbReference type="SAM" id="MobiDB-lite"/>
    </source>
</evidence>
<proteinExistence type="predicted"/>
<organism evidence="2 3">
    <name type="scientific">Solirubrobacter deserti</name>
    <dbReference type="NCBI Taxonomy" id="2282478"/>
    <lineage>
        <taxon>Bacteria</taxon>
        <taxon>Bacillati</taxon>
        <taxon>Actinomycetota</taxon>
        <taxon>Thermoleophilia</taxon>
        <taxon>Solirubrobacterales</taxon>
        <taxon>Solirubrobacteraceae</taxon>
        <taxon>Solirubrobacter</taxon>
    </lineage>
</organism>
<accession>A0ABT4RNV2</accession>